<dbReference type="PANTHER" id="PTHR43280:SF29">
    <property type="entry name" value="ARAC-FAMILY TRANSCRIPTIONAL REGULATOR"/>
    <property type="match status" value="1"/>
</dbReference>
<dbReference type="RefSeq" id="WP_242936951.1">
    <property type="nucleotide sequence ID" value="NZ_CP094326.1"/>
</dbReference>
<dbReference type="InterPro" id="IPR018060">
    <property type="entry name" value="HTH_AraC"/>
</dbReference>
<keyword evidence="1" id="KW-0805">Transcription regulation</keyword>
<proteinExistence type="predicted"/>
<sequence length="370" mass="42754">MVYLIGIIISAFLSFLLLTKKNKSIADKILFIWLFVTTLHLTIFAFKATERHFQIPHLLGIEILLPLVHGPFLFLYITAFSVRPLKISYSLLHFIPFVLAVLLALPFLLLDIDAKILVYQNDGRPFQIHRNIIFIATLLSGTTYCLLSLYRLYRHKKKVKDIFSYTEKIDLQWLFYLTVGLSGIWMVSFFAADKYTFISVVLYVLFIGYYGIKQVGIFTNQQAVVQEPAIPEPSIGIKVLDETPPENVKYENSSLSEKQIQQIHTNLHQLMQREKPHCTPGLTLPDLAKQLNVHPNTLSQVINSVEQKNFFDYINTLRVEEFKTRAVKTENQKYTMLSLAYECGFNSKTSFNRNFRNITGQSPTEYLKHV</sequence>
<dbReference type="SUPFAM" id="SSF46689">
    <property type="entry name" value="Homeodomain-like"/>
    <property type="match status" value="1"/>
</dbReference>
<keyword evidence="3" id="KW-0804">Transcription</keyword>
<organism evidence="6 7">
    <name type="scientific">Zhouia spongiae</name>
    <dbReference type="NCBI Taxonomy" id="2202721"/>
    <lineage>
        <taxon>Bacteria</taxon>
        <taxon>Pseudomonadati</taxon>
        <taxon>Bacteroidota</taxon>
        <taxon>Flavobacteriia</taxon>
        <taxon>Flavobacteriales</taxon>
        <taxon>Flavobacteriaceae</taxon>
        <taxon>Zhouia</taxon>
    </lineage>
</organism>
<keyword evidence="4" id="KW-0472">Membrane</keyword>
<dbReference type="SMART" id="SM00342">
    <property type="entry name" value="HTH_ARAC"/>
    <property type="match status" value="1"/>
</dbReference>
<keyword evidence="4" id="KW-1133">Transmembrane helix</keyword>
<accession>A0ABY3YLQ2</accession>
<evidence type="ECO:0000259" key="5">
    <source>
        <dbReference type="PROSITE" id="PS01124"/>
    </source>
</evidence>
<feature type="transmembrane region" description="Helical" evidence="4">
    <location>
        <begin position="58"/>
        <end position="79"/>
    </location>
</feature>
<evidence type="ECO:0000256" key="3">
    <source>
        <dbReference type="ARBA" id="ARBA00023163"/>
    </source>
</evidence>
<dbReference type="EMBL" id="CP094326">
    <property type="protein sequence ID" value="UNY98545.1"/>
    <property type="molecule type" value="Genomic_DNA"/>
</dbReference>
<feature type="transmembrane region" description="Helical" evidence="4">
    <location>
        <begin position="131"/>
        <end position="153"/>
    </location>
</feature>
<dbReference type="PROSITE" id="PS01124">
    <property type="entry name" value="HTH_ARAC_FAMILY_2"/>
    <property type="match status" value="1"/>
</dbReference>
<evidence type="ECO:0000313" key="7">
    <source>
        <dbReference type="Proteomes" id="UP000829476"/>
    </source>
</evidence>
<feature type="transmembrane region" description="Helical" evidence="4">
    <location>
        <begin position="29"/>
        <end position="46"/>
    </location>
</feature>
<feature type="transmembrane region" description="Helical" evidence="4">
    <location>
        <begin position="195"/>
        <end position="212"/>
    </location>
</feature>
<evidence type="ECO:0000313" key="6">
    <source>
        <dbReference type="EMBL" id="UNY98545.1"/>
    </source>
</evidence>
<dbReference type="Gene3D" id="1.10.10.60">
    <property type="entry name" value="Homeodomain-like"/>
    <property type="match status" value="2"/>
</dbReference>
<feature type="transmembrane region" description="Helical" evidence="4">
    <location>
        <begin position="91"/>
        <end position="110"/>
    </location>
</feature>
<feature type="transmembrane region" description="Helical" evidence="4">
    <location>
        <begin position="173"/>
        <end position="190"/>
    </location>
</feature>
<dbReference type="Pfam" id="PF12833">
    <property type="entry name" value="HTH_18"/>
    <property type="match status" value="1"/>
</dbReference>
<reference evidence="6 7" key="1">
    <citation type="journal article" date="2018" name="Int. J. Syst. Evol. Microbiol.">
        <title>Zhouia spongiae sp. nov., isolated from a marine sponge.</title>
        <authorList>
            <person name="Zhuang L."/>
            <person name="Lin B."/>
            <person name="Qin F."/>
            <person name="Luo L."/>
        </authorList>
    </citation>
    <scope>NUCLEOTIDE SEQUENCE [LARGE SCALE GENOMIC DNA]</scope>
    <source>
        <strain evidence="6 7">HN-Y44</strain>
    </source>
</reference>
<keyword evidence="7" id="KW-1185">Reference proteome</keyword>
<protein>
    <submittedName>
        <fullName evidence="6">Helix-turn-helix domain-containing protein</fullName>
    </submittedName>
</protein>
<gene>
    <name evidence="6" type="ORF">MQE36_15875</name>
</gene>
<evidence type="ECO:0000256" key="4">
    <source>
        <dbReference type="SAM" id="Phobius"/>
    </source>
</evidence>
<keyword evidence="2" id="KW-0238">DNA-binding</keyword>
<keyword evidence="4" id="KW-0812">Transmembrane</keyword>
<feature type="domain" description="HTH araC/xylS-type" evidence="5">
    <location>
        <begin position="261"/>
        <end position="369"/>
    </location>
</feature>
<dbReference type="InterPro" id="IPR009057">
    <property type="entry name" value="Homeodomain-like_sf"/>
</dbReference>
<evidence type="ECO:0000256" key="1">
    <source>
        <dbReference type="ARBA" id="ARBA00023015"/>
    </source>
</evidence>
<evidence type="ECO:0000256" key="2">
    <source>
        <dbReference type="ARBA" id="ARBA00023125"/>
    </source>
</evidence>
<name>A0ABY3YLQ2_9FLAO</name>
<dbReference type="PANTHER" id="PTHR43280">
    <property type="entry name" value="ARAC-FAMILY TRANSCRIPTIONAL REGULATOR"/>
    <property type="match status" value="1"/>
</dbReference>
<dbReference type="Proteomes" id="UP000829476">
    <property type="component" value="Chromosome"/>
</dbReference>